<reference evidence="1" key="2">
    <citation type="submission" date="2023-03" db="EMBL/GenBank/DDBJ databases">
        <authorList>
            <person name="Inwood S.N."/>
            <person name="Skelly J.G."/>
            <person name="Guhlin J."/>
            <person name="Harrop T.W.R."/>
            <person name="Goldson S.G."/>
            <person name="Dearden P.K."/>
        </authorList>
    </citation>
    <scope>NUCLEOTIDE SEQUENCE</scope>
    <source>
        <strain evidence="1">Irish</strain>
        <tissue evidence="1">Whole body</tissue>
    </source>
</reference>
<comment type="caution">
    <text evidence="1">The sequence shown here is derived from an EMBL/GenBank/DDBJ whole genome shotgun (WGS) entry which is preliminary data.</text>
</comment>
<keyword evidence="2" id="KW-1185">Reference proteome</keyword>
<protein>
    <submittedName>
        <fullName evidence="1">Uncharacterized protein</fullName>
    </submittedName>
</protein>
<dbReference type="EMBL" id="JAQQBS010001422">
    <property type="protein sequence ID" value="KAK0165622.1"/>
    <property type="molecule type" value="Genomic_DNA"/>
</dbReference>
<sequence>MCVLEGLDQVAPLRERHVSKHHVPWLNDDHKQAIKCRDRLFKRAKGSRSLLDYEIYKQSRNEILTKL</sequence>
<evidence type="ECO:0000313" key="2">
    <source>
        <dbReference type="Proteomes" id="UP001168990"/>
    </source>
</evidence>
<dbReference type="Proteomes" id="UP001168990">
    <property type="component" value="Unassembled WGS sequence"/>
</dbReference>
<reference evidence="1" key="1">
    <citation type="journal article" date="2023" name="bioRxiv">
        <title>Scaffold-level genome assemblies of two parasitoid biocontrol wasps reveal the parthenogenesis mechanism and an associated novel virus.</title>
        <authorList>
            <person name="Inwood S."/>
            <person name="Skelly J."/>
            <person name="Guhlin J."/>
            <person name="Harrop T."/>
            <person name="Goldson S."/>
            <person name="Dearden P."/>
        </authorList>
    </citation>
    <scope>NUCLEOTIDE SEQUENCE</scope>
    <source>
        <strain evidence="1">Irish</strain>
        <tissue evidence="1">Whole body</tissue>
    </source>
</reference>
<evidence type="ECO:0000313" key="1">
    <source>
        <dbReference type="EMBL" id="KAK0165622.1"/>
    </source>
</evidence>
<accession>A0AA39F9U5</accession>
<gene>
    <name evidence="1" type="ORF">PV328_004124</name>
</gene>
<name>A0AA39F9U5_9HYME</name>
<proteinExistence type="predicted"/>
<dbReference type="AlphaFoldDB" id="A0AA39F9U5"/>
<organism evidence="1 2">
    <name type="scientific">Microctonus aethiopoides</name>
    <dbReference type="NCBI Taxonomy" id="144406"/>
    <lineage>
        <taxon>Eukaryota</taxon>
        <taxon>Metazoa</taxon>
        <taxon>Ecdysozoa</taxon>
        <taxon>Arthropoda</taxon>
        <taxon>Hexapoda</taxon>
        <taxon>Insecta</taxon>
        <taxon>Pterygota</taxon>
        <taxon>Neoptera</taxon>
        <taxon>Endopterygota</taxon>
        <taxon>Hymenoptera</taxon>
        <taxon>Apocrita</taxon>
        <taxon>Ichneumonoidea</taxon>
        <taxon>Braconidae</taxon>
        <taxon>Euphorinae</taxon>
        <taxon>Microctonus</taxon>
    </lineage>
</organism>